<gene>
    <name evidence="1" type="ORF">Gorai_000067</name>
</gene>
<dbReference type="Proteomes" id="UP000593578">
    <property type="component" value="Unassembled WGS sequence"/>
</dbReference>
<accession>A0A7J8PCR5</accession>
<comment type="caution">
    <text evidence="1">The sequence shown here is derived from an EMBL/GenBank/DDBJ whole genome shotgun (WGS) entry which is preliminary data.</text>
</comment>
<proteinExistence type="predicted"/>
<sequence length="26" mass="3013">MAQSLHITKGRYHKGLTRLCGHFLLM</sequence>
<evidence type="ECO:0000313" key="2">
    <source>
        <dbReference type="Proteomes" id="UP000593578"/>
    </source>
</evidence>
<protein>
    <submittedName>
        <fullName evidence="1">Uncharacterized protein</fullName>
    </submittedName>
</protein>
<reference evidence="1 2" key="1">
    <citation type="journal article" date="2019" name="Genome Biol. Evol.">
        <title>Insights into the evolution of the New World diploid cottons (Gossypium, subgenus Houzingenia) based on genome sequencing.</title>
        <authorList>
            <person name="Grover C.E."/>
            <person name="Arick M.A. 2nd"/>
            <person name="Thrash A."/>
            <person name="Conover J.L."/>
            <person name="Sanders W.S."/>
            <person name="Peterson D.G."/>
            <person name="Frelichowski J.E."/>
            <person name="Scheffler J.A."/>
            <person name="Scheffler B.E."/>
            <person name="Wendel J.F."/>
        </authorList>
    </citation>
    <scope>NUCLEOTIDE SEQUENCE [LARGE SCALE GENOMIC DNA]</scope>
    <source>
        <strain evidence="1">8</strain>
        <tissue evidence="1">Leaf</tissue>
    </source>
</reference>
<name>A0A7J8PCR5_GOSRA</name>
<dbReference type="AlphaFoldDB" id="A0A7J8PCR5"/>
<evidence type="ECO:0000313" key="1">
    <source>
        <dbReference type="EMBL" id="MBA0586926.1"/>
    </source>
</evidence>
<dbReference type="EMBL" id="JABEZZ010000006">
    <property type="protein sequence ID" value="MBA0586926.1"/>
    <property type="molecule type" value="Genomic_DNA"/>
</dbReference>
<organism evidence="1 2">
    <name type="scientific">Gossypium raimondii</name>
    <name type="common">Peruvian cotton</name>
    <name type="synonym">Gossypium klotzschianum subsp. raimondii</name>
    <dbReference type="NCBI Taxonomy" id="29730"/>
    <lineage>
        <taxon>Eukaryota</taxon>
        <taxon>Viridiplantae</taxon>
        <taxon>Streptophyta</taxon>
        <taxon>Embryophyta</taxon>
        <taxon>Tracheophyta</taxon>
        <taxon>Spermatophyta</taxon>
        <taxon>Magnoliopsida</taxon>
        <taxon>eudicotyledons</taxon>
        <taxon>Gunneridae</taxon>
        <taxon>Pentapetalae</taxon>
        <taxon>rosids</taxon>
        <taxon>malvids</taxon>
        <taxon>Malvales</taxon>
        <taxon>Malvaceae</taxon>
        <taxon>Malvoideae</taxon>
        <taxon>Gossypium</taxon>
    </lineage>
</organism>